<evidence type="ECO:0000313" key="10">
    <source>
        <dbReference type="Proteomes" id="UP001596270"/>
    </source>
</evidence>
<name>A0ABW1TZN5_9BURK</name>
<feature type="transmembrane region" description="Helical" evidence="8">
    <location>
        <begin position="111"/>
        <end position="132"/>
    </location>
</feature>
<comment type="caution">
    <text evidence="9">The sequence shown here is derived from an EMBL/GenBank/DDBJ whole genome shotgun (WGS) entry which is preliminary data.</text>
</comment>
<keyword evidence="4 8" id="KW-1003">Cell membrane</keyword>
<comment type="similarity">
    <text evidence="2 8">Belongs to the 4-toluene sulfonate uptake permease (TSUP) (TC 2.A.102) family.</text>
</comment>
<reference evidence="10" key="1">
    <citation type="journal article" date="2019" name="Int. J. Syst. Evol. Microbiol.">
        <title>The Global Catalogue of Microorganisms (GCM) 10K type strain sequencing project: providing services to taxonomists for standard genome sequencing and annotation.</title>
        <authorList>
            <consortium name="The Broad Institute Genomics Platform"/>
            <consortium name="The Broad Institute Genome Sequencing Center for Infectious Disease"/>
            <person name="Wu L."/>
            <person name="Ma J."/>
        </authorList>
    </citation>
    <scope>NUCLEOTIDE SEQUENCE [LARGE SCALE GENOMIC DNA]</scope>
    <source>
        <strain evidence="10">CCUG 39402</strain>
    </source>
</reference>
<dbReference type="InterPro" id="IPR002781">
    <property type="entry name" value="TM_pro_TauE-like"/>
</dbReference>
<sequence>MNLTHITGTGQETLLMGIVAVVFLLAGLVKGVVGLGLPTLSMGLLAGVMPPAQAAVILILPSLLTNAWQMWGGAALAGLLRRLWPLQLSVILGTLWAPVSLVTLDAHLTSVGLGAALIVYALLGLFATPLAVPRRGEGVYSFATGLATGVITAATGVFVFPAVPYLQALSLKKNELVQALGLSFTVSTIALFLRLVFDGSFGVGQMPGGWSLLLPLPAALLGMAAGQALRWHVGEKGFKRLFFSGLLLIGLYMLARGLMH</sequence>
<keyword evidence="5 8" id="KW-0812">Transmembrane</keyword>
<evidence type="ECO:0000256" key="6">
    <source>
        <dbReference type="ARBA" id="ARBA00022989"/>
    </source>
</evidence>
<accession>A0ABW1TZN5</accession>
<evidence type="ECO:0000256" key="1">
    <source>
        <dbReference type="ARBA" id="ARBA00004651"/>
    </source>
</evidence>
<dbReference type="PANTHER" id="PTHR30269:SF32">
    <property type="entry name" value="MEMBRANE TRANSPORTER PROTEIN-RELATED"/>
    <property type="match status" value="1"/>
</dbReference>
<dbReference type="PANTHER" id="PTHR30269">
    <property type="entry name" value="TRANSMEMBRANE PROTEIN YFCA"/>
    <property type="match status" value="1"/>
</dbReference>
<organism evidence="9 10">
    <name type="scientific">Polaromonas aquatica</name>
    <dbReference type="NCBI Taxonomy" id="332657"/>
    <lineage>
        <taxon>Bacteria</taxon>
        <taxon>Pseudomonadati</taxon>
        <taxon>Pseudomonadota</taxon>
        <taxon>Betaproteobacteria</taxon>
        <taxon>Burkholderiales</taxon>
        <taxon>Comamonadaceae</taxon>
        <taxon>Polaromonas</taxon>
    </lineage>
</organism>
<evidence type="ECO:0000256" key="7">
    <source>
        <dbReference type="ARBA" id="ARBA00023136"/>
    </source>
</evidence>
<dbReference type="InterPro" id="IPR052017">
    <property type="entry name" value="TSUP"/>
</dbReference>
<comment type="subcellular location">
    <subcellularLocation>
        <location evidence="1 8">Cell membrane</location>
        <topology evidence="1 8">Multi-pass membrane protein</topology>
    </subcellularLocation>
</comment>
<keyword evidence="10" id="KW-1185">Reference proteome</keyword>
<evidence type="ECO:0000256" key="5">
    <source>
        <dbReference type="ARBA" id="ARBA00022692"/>
    </source>
</evidence>
<feature type="transmembrane region" description="Helical" evidence="8">
    <location>
        <begin position="209"/>
        <end position="229"/>
    </location>
</feature>
<proteinExistence type="inferred from homology"/>
<protein>
    <recommendedName>
        <fullName evidence="8">Probable membrane transporter protein</fullName>
    </recommendedName>
</protein>
<feature type="transmembrane region" description="Helical" evidence="8">
    <location>
        <begin position="138"/>
        <end position="164"/>
    </location>
</feature>
<feature type="transmembrane region" description="Helical" evidence="8">
    <location>
        <begin position="84"/>
        <end position="104"/>
    </location>
</feature>
<evidence type="ECO:0000313" key="9">
    <source>
        <dbReference type="EMBL" id="MFC6282373.1"/>
    </source>
</evidence>
<feature type="transmembrane region" description="Helical" evidence="8">
    <location>
        <begin position="14"/>
        <end position="37"/>
    </location>
</feature>
<gene>
    <name evidence="9" type="ORF">ACFQND_14185</name>
</gene>
<keyword evidence="7 8" id="KW-0472">Membrane</keyword>
<feature type="transmembrane region" description="Helical" evidence="8">
    <location>
        <begin position="241"/>
        <end position="259"/>
    </location>
</feature>
<dbReference type="Pfam" id="PF01925">
    <property type="entry name" value="TauE"/>
    <property type="match status" value="1"/>
</dbReference>
<dbReference type="EMBL" id="JBHSRS010000076">
    <property type="protein sequence ID" value="MFC6282373.1"/>
    <property type="molecule type" value="Genomic_DNA"/>
</dbReference>
<dbReference type="RefSeq" id="WP_371437497.1">
    <property type="nucleotide sequence ID" value="NZ_JBHSRS010000076.1"/>
</dbReference>
<dbReference type="Proteomes" id="UP001596270">
    <property type="component" value="Unassembled WGS sequence"/>
</dbReference>
<evidence type="ECO:0000256" key="3">
    <source>
        <dbReference type="ARBA" id="ARBA00022448"/>
    </source>
</evidence>
<evidence type="ECO:0000256" key="4">
    <source>
        <dbReference type="ARBA" id="ARBA00022475"/>
    </source>
</evidence>
<keyword evidence="6 8" id="KW-1133">Transmembrane helix</keyword>
<evidence type="ECO:0000256" key="2">
    <source>
        <dbReference type="ARBA" id="ARBA00009142"/>
    </source>
</evidence>
<keyword evidence="3" id="KW-0813">Transport</keyword>
<evidence type="ECO:0000256" key="8">
    <source>
        <dbReference type="RuleBase" id="RU363041"/>
    </source>
</evidence>
<feature type="transmembrane region" description="Helical" evidence="8">
    <location>
        <begin position="176"/>
        <end position="197"/>
    </location>
</feature>